<accession>A0A4S3PZE5</accession>
<keyword evidence="1" id="KW-0812">Transmembrane</keyword>
<feature type="transmembrane region" description="Helical" evidence="1">
    <location>
        <begin position="68"/>
        <end position="88"/>
    </location>
</feature>
<dbReference type="AlphaFoldDB" id="A0A4S3PZE5"/>
<comment type="caution">
    <text evidence="2">The sequence shown here is derived from an EMBL/GenBank/DDBJ whole genome shotgun (WGS) entry which is preliminary data.</text>
</comment>
<dbReference type="STRING" id="1033734.GCA_000285535_03639"/>
<dbReference type="NCBIfam" id="TIGR04086">
    <property type="entry name" value="TIGR04086_membr"/>
    <property type="match status" value="1"/>
</dbReference>
<proteinExistence type="predicted"/>
<sequence length="127" mass="13527">MRKMSVAMVYGVVAIFVIVIVSSLLISLLLRFTSLQESSMSWVILGASFLALFIGGFVSGGKGKEKGWLIGGGTGVLYSIIVFIVQFLGYDTTFTVEQTMYHAGFLAAAAIGGIFGVNMTSPSRRDA</sequence>
<dbReference type="OrthoDB" id="2988991at2"/>
<keyword evidence="1" id="KW-0472">Membrane</keyword>
<evidence type="ECO:0000313" key="2">
    <source>
        <dbReference type="EMBL" id="THE15330.1"/>
    </source>
</evidence>
<protein>
    <submittedName>
        <fullName evidence="2">TIGR04086 family membrane protein</fullName>
    </submittedName>
</protein>
<dbReference type="RefSeq" id="WP_136377655.1">
    <property type="nucleotide sequence ID" value="NZ_SLUB01000001.1"/>
</dbReference>
<feature type="transmembrane region" description="Helical" evidence="1">
    <location>
        <begin position="7"/>
        <end position="30"/>
    </location>
</feature>
<keyword evidence="1" id="KW-1133">Transmembrane helix</keyword>
<name>A0A4S3PZE5_9BACI</name>
<evidence type="ECO:0000313" key="3">
    <source>
        <dbReference type="Proteomes" id="UP000306477"/>
    </source>
</evidence>
<reference evidence="2 3" key="1">
    <citation type="journal article" date="2019" name="Indoor Air">
        <title>Impacts of indoor surface finishes on bacterial viability.</title>
        <authorList>
            <person name="Hu J."/>
            <person name="Maamar S.B."/>
            <person name="Glawe A.J."/>
            <person name="Gottel N."/>
            <person name="Gilbert J.A."/>
            <person name="Hartmann E.M."/>
        </authorList>
    </citation>
    <scope>NUCLEOTIDE SEQUENCE [LARGE SCALE GENOMIC DNA]</scope>
    <source>
        <strain evidence="2 3">AF060A6</strain>
    </source>
</reference>
<dbReference type="InterPro" id="IPR023804">
    <property type="entry name" value="DUF3792_TM"/>
</dbReference>
<evidence type="ECO:0000256" key="1">
    <source>
        <dbReference type="SAM" id="Phobius"/>
    </source>
</evidence>
<feature type="transmembrane region" description="Helical" evidence="1">
    <location>
        <begin position="100"/>
        <end position="119"/>
    </location>
</feature>
<organism evidence="2 3">
    <name type="scientific">Bacillus timonensis</name>
    <dbReference type="NCBI Taxonomy" id="1033734"/>
    <lineage>
        <taxon>Bacteria</taxon>
        <taxon>Bacillati</taxon>
        <taxon>Bacillota</taxon>
        <taxon>Bacilli</taxon>
        <taxon>Bacillales</taxon>
        <taxon>Bacillaceae</taxon>
        <taxon>Bacillus</taxon>
    </lineage>
</organism>
<dbReference type="Pfam" id="PF12670">
    <property type="entry name" value="DUF3792"/>
    <property type="match status" value="1"/>
</dbReference>
<dbReference type="EMBL" id="SLUB01000001">
    <property type="protein sequence ID" value="THE15330.1"/>
    <property type="molecule type" value="Genomic_DNA"/>
</dbReference>
<keyword evidence="3" id="KW-1185">Reference proteome</keyword>
<feature type="transmembrane region" description="Helical" evidence="1">
    <location>
        <begin position="42"/>
        <end position="61"/>
    </location>
</feature>
<dbReference type="Proteomes" id="UP000306477">
    <property type="component" value="Unassembled WGS sequence"/>
</dbReference>
<gene>
    <name evidence="2" type="ORF">E1I69_00330</name>
</gene>